<feature type="transmembrane region" description="Helical" evidence="1">
    <location>
        <begin position="73"/>
        <end position="90"/>
    </location>
</feature>
<dbReference type="EMBL" id="BMKW01000005">
    <property type="protein sequence ID" value="GGJ14633.1"/>
    <property type="molecule type" value="Genomic_DNA"/>
</dbReference>
<reference evidence="2" key="1">
    <citation type="journal article" date="2014" name="Int. J. Syst. Evol. Microbiol.">
        <title>Complete genome sequence of Corynebacterium casei LMG S-19264T (=DSM 44701T), isolated from a smear-ripened cheese.</title>
        <authorList>
            <consortium name="US DOE Joint Genome Institute (JGI-PGF)"/>
            <person name="Walter F."/>
            <person name="Albersmeier A."/>
            <person name="Kalinowski J."/>
            <person name="Ruckert C."/>
        </authorList>
    </citation>
    <scope>NUCLEOTIDE SEQUENCE</scope>
    <source>
        <strain evidence="2">CGMCC 1.3617</strain>
    </source>
</reference>
<sequence length="92" mass="9718">MTNATDRLAEDTKDVVRSEIAALRAKVEALMAERVTPALSDVAGQAEDLANAAATMARRQTDHLANTVRAQPFAAIGTAMIAGLAIGLLMRR</sequence>
<evidence type="ECO:0000256" key="1">
    <source>
        <dbReference type="SAM" id="Phobius"/>
    </source>
</evidence>
<evidence type="ECO:0000313" key="2">
    <source>
        <dbReference type="EMBL" id="GGJ14633.1"/>
    </source>
</evidence>
<keyword evidence="1" id="KW-0472">Membrane</keyword>
<evidence type="ECO:0008006" key="4">
    <source>
        <dbReference type="Google" id="ProtNLM"/>
    </source>
</evidence>
<proteinExistence type="predicted"/>
<keyword evidence="1" id="KW-0812">Transmembrane</keyword>
<keyword evidence="1" id="KW-1133">Transmembrane helix</keyword>
<organism evidence="2 3">
    <name type="scientific">Neoroseomonas lacus</name>
    <dbReference type="NCBI Taxonomy" id="287609"/>
    <lineage>
        <taxon>Bacteria</taxon>
        <taxon>Pseudomonadati</taxon>
        <taxon>Pseudomonadota</taxon>
        <taxon>Alphaproteobacteria</taxon>
        <taxon>Acetobacterales</taxon>
        <taxon>Acetobacteraceae</taxon>
        <taxon>Neoroseomonas</taxon>
    </lineage>
</organism>
<dbReference type="Proteomes" id="UP000661507">
    <property type="component" value="Unassembled WGS sequence"/>
</dbReference>
<protein>
    <recommendedName>
        <fullName evidence="4">DUF883 domain-containing protein</fullName>
    </recommendedName>
</protein>
<dbReference type="RefSeq" id="WP_188967134.1">
    <property type="nucleotide sequence ID" value="NZ_BMKW01000005.1"/>
</dbReference>
<accession>A0A917NP09</accession>
<dbReference type="AlphaFoldDB" id="A0A917NP09"/>
<evidence type="ECO:0000313" key="3">
    <source>
        <dbReference type="Proteomes" id="UP000661507"/>
    </source>
</evidence>
<reference evidence="2" key="2">
    <citation type="submission" date="2020-09" db="EMBL/GenBank/DDBJ databases">
        <authorList>
            <person name="Sun Q."/>
            <person name="Zhou Y."/>
        </authorList>
    </citation>
    <scope>NUCLEOTIDE SEQUENCE</scope>
    <source>
        <strain evidence="2">CGMCC 1.3617</strain>
    </source>
</reference>
<gene>
    <name evidence="2" type="ORF">GCM10011320_22360</name>
</gene>
<comment type="caution">
    <text evidence="2">The sequence shown here is derived from an EMBL/GenBank/DDBJ whole genome shotgun (WGS) entry which is preliminary data.</text>
</comment>
<name>A0A917NP09_9PROT</name>
<keyword evidence="3" id="KW-1185">Reference proteome</keyword>